<dbReference type="Pfam" id="PF13812">
    <property type="entry name" value="PPR_3"/>
    <property type="match status" value="2"/>
</dbReference>
<dbReference type="AlphaFoldDB" id="A0A8K0URY5"/>
<reference evidence="3" key="1">
    <citation type="journal article" date="2021" name="New Phytol.">
        <title>Evolutionary innovations through gain and loss of genes in the ectomycorrhizal Boletales.</title>
        <authorList>
            <person name="Wu G."/>
            <person name="Miyauchi S."/>
            <person name="Morin E."/>
            <person name="Kuo A."/>
            <person name="Drula E."/>
            <person name="Varga T."/>
            <person name="Kohler A."/>
            <person name="Feng B."/>
            <person name="Cao Y."/>
            <person name="Lipzen A."/>
            <person name="Daum C."/>
            <person name="Hundley H."/>
            <person name="Pangilinan J."/>
            <person name="Johnson J."/>
            <person name="Barry K."/>
            <person name="LaButti K."/>
            <person name="Ng V."/>
            <person name="Ahrendt S."/>
            <person name="Min B."/>
            <person name="Choi I.G."/>
            <person name="Park H."/>
            <person name="Plett J.M."/>
            <person name="Magnuson J."/>
            <person name="Spatafora J.W."/>
            <person name="Nagy L.G."/>
            <person name="Henrissat B."/>
            <person name="Grigoriev I.V."/>
            <person name="Yang Z.L."/>
            <person name="Xu J."/>
            <person name="Martin F.M."/>
        </authorList>
    </citation>
    <scope>NUCLEOTIDE SEQUENCE</scope>
    <source>
        <strain evidence="3">KKN 215</strain>
    </source>
</reference>
<dbReference type="PANTHER" id="PTHR47941">
    <property type="entry name" value="PENTATRICOPEPTIDE REPEAT-CONTAINING PROTEIN 3, MITOCHONDRIAL"/>
    <property type="match status" value="1"/>
</dbReference>
<evidence type="ECO:0000313" key="4">
    <source>
        <dbReference type="Proteomes" id="UP000813824"/>
    </source>
</evidence>
<dbReference type="InterPro" id="IPR011990">
    <property type="entry name" value="TPR-like_helical_dom_sf"/>
</dbReference>
<dbReference type="InterPro" id="IPR002885">
    <property type="entry name" value="PPR_rpt"/>
</dbReference>
<name>A0A8K0URY5_9AGAR</name>
<dbReference type="NCBIfam" id="TIGR00756">
    <property type="entry name" value="PPR"/>
    <property type="match status" value="2"/>
</dbReference>
<dbReference type="Proteomes" id="UP000813824">
    <property type="component" value="Unassembled WGS sequence"/>
</dbReference>
<evidence type="ECO:0008006" key="5">
    <source>
        <dbReference type="Google" id="ProtNLM"/>
    </source>
</evidence>
<dbReference type="OrthoDB" id="185373at2759"/>
<gene>
    <name evidence="3" type="ORF">BXZ70DRAFT_787710</name>
</gene>
<keyword evidence="1" id="KW-0677">Repeat</keyword>
<organism evidence="3 4">
    <name type="scientific">Cristinia sonorae</name>
    <dbReference type="NCBI Taxonomy" id="1940300"/>
    <lineage>
        <taxon>Eukaryota</taxon>
        <taxon>Fungi</taxon>
        <taxon>Dikarya</taxon>
        <taxon>Basidiomycota</taxon>
        <taxon>Agaricomycotina</taxon>
        <taxon>Agaricomycetes</taxon>
        <taxon>Agaricomycetidae</taxon>
        <taxon>Agaricales</taxon>
        <taxon>Pleurotineae</taxon>
        <taxon>Stephanosporaceae</taxon>
        <taxon>Cristinia</taxon>
    </lineage>
</organism>
<sequence>MVPSLHAALSQRDYESVRKIWDSLVKKKLVRLVDRPALEKFSRILSIDCRTMSQNAGWTWTHEQRSALGDISLKAAVAGYPSGFTALMALHIAHKEPEVIHDLYGRYLTEIRDTGASFKPNITAEGSVASSDLFSSLDLSGEVSLEEDEWGLDPEEPQSFLNLPLVFPDILLCSIAAYTLQGDFIGALNTVLQTGTRITRTQKSFFAQRLPRDVDFRQRFDTYFKQLELARIVSRPTALSNYLTAITNDRSDALLHTIYASIIHNLRDPNPWLTAHLEKVSKSTPVLLPSFAWGLFLKGFLLCRNLGMAGQVWDDINSLDIPPSESTWTALMQGYGQRRMGPQLVAAWKMMEEQGVSPNPLTYQAFLEGLLRSDMAKEALRYFYQYRNGLRASDLRDRPSLLVHNVMVYGLLDREEDKEANALLKLMETTQPTPDIATYNILLQYHAGKGNLTSLASVLDTIDARNLRGDEFTYSVVLSALLKVREDAPQIVFDLMRRQGVKPNVVMYTGIINHLMDQQTLASFKAALEVLRTMEQDTSGDVAPNVVTYTAMLSGMVRSNLLRPEEMEEWREGMMRRMAERQIIPNKTMYNVLIEAALEREGPHGAQLAMKYYMEMPQQMVKRDTWYVLLRGLFRRRDWHLADSVLTDMAKRGFVAKHSMARLVRAVKGRWSEREANIP</sequence>
<keyword evidence="4" id="KW-1185">Reference proteome</keyword>
<protein>
    <recommendedName>
        <fullName evidence="5">Pentatricopeptide repeat-containing protein</fullName>
    </recommendedName>
</protein>
<comment type="caution">
    <text evidence="3">The sequence shown here is derived from an EMBL/GenBank/DDBJ whole genome shotgun (WGS) entry which is preliminary data.</text>
</comment>
<dbReference type="Pfam" id="PF01535">
    <property type="entry name" value="PPR"/>
    <property type="match status" value="1"/>
</dbReference>
<proteinExistence type="predicted"/>
<accession>A0A8K0URY5</accession>
<evidence type="ECO:0000256" key="2">
    <source>
        <dbReference type="PROSITE-ProRule" id="PRU00708"/>
    </source>
</evidence>
<evidence type="ECO:0000313" key="3">
    <source>
        <dbReference type="EMBL" id="KAH8102521.1"/>
    </source>
</evidence>
<dbReference type="EMBL" id="JAEVFJ010000009">
    <property type="protein sequence ID" value="KAH8102521.1"/>
    <property type="molecule type" value="Genomic_DNA"/>
</dbReference>
<dbReference type="PROSITE" id="PS51375">
    <property type="entry name" value="PPR"/>
    <property type="match status" value="1"/>
</dbReference>
<feature type="repeat" description="PPR" evidence="2">
    <location>
        <begin position="324"/>
        <end position="358"/>
    </location>
</feature>
<dbReference type="Gene3D" id="1.25.40.10">
    <property type="entry name" value="Tetratricopeptide repeat domain"/>
    <property type="match status" value="3"/>
</dbReference>
<evidence type="ECO:0000256" key="1">
    <source>
        <dbReference type="ARBA" id="ARBA00022737"/>
    </source>
</evidence>